<sequence length="72" mass="8526">MDIDDVWQVVRDREGRYSVWRQGRPVPITWFATPFTGSRDECLAHIETVWRDPRPSGWARVMDNRDQTPGPR</sequence>
<evidence type="ECO:0000313" key="3">
    <source>
        <dbReference type="Proteomes" id="UP001156905"/>
    </source>
</evidence>
<dbReference type="SUPFAM" id="SSF160582">
    <property type="entry name" value="MbtH-like"/>
    <property type="match status" value="1"/>
</dbReference>
<gene>
    <name evidence="2" type="ORF">GCM10007857_02500</name>
</gene>
<dbReference type="Proteomes" id="UP001156905">
    <property type="component" value="Unassembled WGS sequence"/>
</dbReference>
<protein>
    <submittedName>
        <fullName evidence="2">Antibiotic synthesis protein MbtH</fullName>
    </submittedName>
</protein>
<proteinExistence type="predicted"/>
<dbReference type="Gene3D" id="3.90.820.10">
    <property type="entry name" value="Structural Genomics, Unknown Function 30-nov-00 1gh9 Mol_id"/>
    <property type="match status" value="1"/>
</dbReference>
<keyword evidence="3" id="KW-1185">Reference proteome</keyword>
<dbReference type="RefSeq" id="WP_284260260.1">
    <property type="nucleotide sequence ID" value="NZ_BSOW01000001.1"/>
</dbReference>
<organism evidence="2 3">
    <name type="scientific">Bradyrhizobium iriomotense</name>
    <dbReference type="NCBI Taxonomy" id="441950"/>
    <lineage>
        <taxon>Bacteria</taxon>
        <taxon>Pseudomonadati</taxon>
        <taxon>Pseudomonadota</taxon>
        <taxon>Alphaproteobacteria</taxon>
        <taxon>Hyphomicrobiales</taxon>
        <taxon>Nitrobacteraceae</taxon>
        <taxon>Bradyrhizobium</taxon>
    </lineage>
</organism>
<dbReference type="SMART" id="SM00923">
    <property type="entry name" value="MbtH"/>
    <property type="match status" value="1"/>
</dbReference>
<dbReference type="Pfam" id="PF03621">
    <property type="entry name" value="MbtH"/>
    <property type="match status" value="1"/>
</dbReference>
<accession>A0ABQ6ANS1</accession>
<dbReference type="InterPro" id="IPR005153">
    <property type="entry name" value="MbtH-like_dom"/>
</dbReference>
<reference evidence="3" key="1">
    <citation type="journal article" date="2019" name="Int. J. Syst. Evol. Microbiol.">
        <title>The Global Catalogue of Microorganisms (GCM) 10K type strain sequencing project: providing services to taxonomists for standard genome sequencing and annotation.</title>
        <authorList>
            <consortium name="The Broad Institute Genomics Platform"/>
            <consortium name="The Broad Institute Genome Sequencing Center for Infectious Disease"/>
            <person name="Wu L."/>
            <person name="Ma J."/>
        </authorList>
    </citation>
    <scope>NUCLEOTIDE SEQUENCE [LARGE SCALE GENOMIC DNA]</scope>
    <source>
        <strain evidence="3">NBRC 102520</strain>
    </source>
</reference>
<dbReference type="InterPro" id="IPR038020">
    <property type="entry name" value="MbtH-like_sf"/>
</dbReference>
<evidence type="ECO:0000259" key="1">
    <source>
        <dbReference type="SMART" id="SM00923"/>
    </source>
</evidence>
<evidence type="ECO:0000313" key="2">
    <source>
        <dbReference type="EMBL" id="GLR83540.1"/>
    </source>
</evidence>
<feature type="domain" description="MbtH-like" evidence="1">
    <location>
        <begin position="1"/>
        <end position="48"/>
    </location>
</feature>
<dbReference type="EMBL" id="BSOW01000001">
    <property type="protein sequence ID" value="GLR83540.1"/>
    <property type="molecule type" value="Genomic_DNA"/>
</dbReference>
<comment type="caution">
    <text evidence="2">The sequence shown here is derived from an EMBL/GenBank/DDBJ whole genome shotgun (WGS) entry which is preliminary data.</text>
</comment>
<name>A0ABQ6ANS1_9BRAD</name>